<dbReference type="InParanoid" id="A0A061ELM3"/>
<organism evidence="2 3">
    <name type="scientific">Theobroma cacao</name>
    <name type="common">Cacao</name>
    <name type="synonym">Cocoa</name>
    <dbReference type="NCBI Taxonomy" id="3641"/>
    <lineage>
        <taxon>Eukaryota</taxon>
        <taxon>Viridiplantae</taxon>
        <taxon>Streptophyta</taxon>
        <taxon>Embryophyta</taxon>
        <taxon>Tracheophyta</taxon>
        <taxon>Spermatophyta</taxon>
        <taxon>Magnoliopsida</taxon>
        <taxon>eudicotyledons</taxon>
        <taxon>Gunneridae</taxon>
        <taxon>Pentapetalae</taxon>
        <taxon>rosids</taxon>
        <taxon>malvids</taxon>
        <taxon>Malvales</taxon>
        <taxon>Malvaceae</taxon>
        <taxon>Byttnerioideae</taxon>
        <taxon>Theobroma</taxon>
    </lineage>
</organism>
<dbReference type="AlphaFoldDB" id="A0A061ELM3"/>
<dbReference type="EMBL" id="CM001882">
    <property type="protein sequence ID" value="EOY03179.1"/>
    <property type="molecule type" value="Genomic_DNA"/>
</dbReference>
<dbReference type="OMA" id="CAYHEGF"/>
<dbReference type="Gene3D" id="3.10.10.10">
    <property type="entry name" value="HIV Type 1 Reverse Transcriptase, subunit A, domain 1"/>
    <property type="match status" value="1"/>
</dbReference>
<evidence type="ECO:0000313" key="2">
    <source>
        <dbReference type="EMBL" id="EOY03179.1"/>
    </source>
</evidence>
<dbReference type="Gene3D" id="3.30.70.270">
    <property type="match status" value="1"/>
</dbReference>
<dbReference type="SUPFAM" id="SSF56672">
    <property type="entry name" value="DNA/RNA polymerases"/>
    <property type="match status" value="1"/>
</dbReference>
<dbReference type="HOGENOM" id="CLU_000384_42_10_1"/>
<dbReference type="Pfam" id="PF00078">
    <property type="entry name" value="RVT_1"/>
    <property type="match status" value="1"/>
</dbReference>
<dbReference type="STRING" id="3641.A0A061ELM3"/>
<keyword evidence="3" id="KW-1185">Reference proteome</keyword>
<dbReference type="InterPro" id="IPR043502">
    <property type="entry name" value="DNA/RNA_pol_sf"/>
</dbReference>
<dbReference type="Gramene" id="EOY03179">
    <property type="protein sequence ID" value="EOY03179"/>
    <property type="gene ID" value="TCM_017764"/>
</dbReference>
<dbReference type="CDD" id="cd01647">
    <property type="entry name" value="RT_LTR"/>
    <property type="match status" value="1"/>
</dbReference>
<name>A0A061ELM3_THECC</name>
<dbReference type="PANTHER" id="PTHR24559:SF447">
    <property type="entry name" value="RNA-DIRECTED DNA POLYMERASE HOMOLOG"/>
    <property type="match status" value="1"/>
</dbReference>
<dbReference type="InterPro" id="IPR053134">
    <property type="entry name" value="RNA-dir_DNA_polymerase"/>
</dbReference>
<dbReference type="PANTHER" id="PTHR24559">
    <property type="entry name" value="TRANSPOSON TY3-I GAG-POL POLYPROTEIN"/>
    <property type="match status" value="1"/>
</dbReference>
<evidence type="ECO:0000313" key="3">
    <source>
        <dbReference type="Proteomes" id="UP000026915"/>
    </source>
</evidence>
<dbReference type="eggNOG" id="KOG0017">
    <property type="taxonomic scope" value="Eukaryota"/>
</dbReference>
<proteinExistence type="predicted"/>
<dbReference type="Proteomes" id="UP000026915">
    <property type="component" value="Chromosome 4"/>
</dbReference>
<accession>A0A061ELM3</accession>
<evidence type="ECO:0000259" key="1">
    <source>
        <dbReference type="Pfam" id="PF00078"/>
    </source>
</evidence>
<dbReference type="InterPro" id="IPR000477">
    <property type="entry name" value="RT_dom"/>
</dbReference>
<reference evidence="2 3" key="1">
    <citation type="journal article" date="2013" name="Genome Biol.">
        <title>The genome sequence of the most widely cultivated cacao type and its use to identify candidate genes regulating pod color.</title>
        <authorList>
            <person name="Motamayor J.C."/>
            <person name="Mockaitis K."/>
            <person name="Schmutz J."/>
            <person name="Haiminen N."/>
            <person name="Iii D.L."/>
            <person name="Cornejo O."/>
            <person name="Findley S.D."/>
            <person name="Zheng P."/>
            <person name="Utro F."/>
            <person name="Royaert S."/>
            <person name="Saski C."/>
            <person name="Jenkins J."/>
            <person name="Podicheti R."/>
            <person name="Zhao M."/>
            <person name="Scheffler B.E."/>
            <person name="Stack J.C."/>
            <person name="Feltus F.A."/>
            <person name="Mustiga G.M."/>
            <person name="Amores F."/>
            <person name="Phillips W."/>
            <person name="Marelli J.P."/>
            <person name="May G.D."/>
            <person name="Shapiro H."/>
            <person name="Ma J."/>
            <person name="Bustamante C.D."/>
            <person name="Schnell R.J."/>
            <person name="Main D."/>
            <person name="Gilbert D."/>
            <person name="Parida L."/>
            <person name="Kuhn D.N."/>
        </authorList>
    </citation>
    <scope>NUCLEOTIDE SEQUENCE [LARGE SCALE GENOMIC DNA]</scope>
    <source>
        <strain evidence="3">cv. Matina 1-6</strain>
    </source>
</reference>
<sequence length="163" mass="19524">MAPAELKELKDQLEDFLDKGFIHPSVSPWGAQVLFVKKKYESLRLYIDYRQLSKVTVKNKYPFSRIDDLFDQLQGAQCFSQTDLRSWYHQLRIQNEDVPKAAFRTRYGHYEFFVMSFGLMNALATFMDLMNRVFKPYLDKFVVVFIDDSLIYSRRREEHNILR</sequence>
<dbReference type="InterPro" id="IPR043128">
    <property type="entry name" value="Rev_trsase/Diguanyl_cyclase"/>
</dbReference>
<feature type="domain" description="Reverse transcriptase" evidence="1">
    <location>
        <begin position="36"/>
        <end position="160"/>
    </location>
</feature>
<protein>
    <recommendedName>
        <fullName evidence="1">Reverse transcriptase domain-containing protein</fullName>
    </recommendedName>
</protein>
<gene>
    <name evidence="2" type="ORF">TCM_017764</name>
</gene>